<feature type="transmembrane region" description="Helical" evidence="8">
    <location>
        <begin position="176"/>
        <end position="193"/>
    </location>
</feature>
<evidence type="ECO:0000256" key="8">
    <source>
        <dbReference type="SAM" id="Phobius"/>
    </source>
</evidence>
<dbReference type="PANTHER" id="PTHR30589:SF0">
    <property type="entry name" value="PHOSPHATIDYLGLYCEROL--PROLIPOPROTEIN DIACYLGLYCERYL TRANSFERASE"/>
    <property type="match status" value="1"/>
</dbReference>
<accession>A0A259U0I3</accession>
<dbReference type="GO" id="GO:0042158">
    <property type="term" value="P:lipoprotein biosynthetic process"/>
    <property type="evidence" value="ECO:0007669"/>
    <property type="project" value="InterPro"/>
</dbReference>
<dbReference type="AlphaFoldDB" id="A0A259U0I3"/>
<protein>
    <recommendedName>
        <fullName evidence="11">Diacylglyceryl transferase</fullName>
    </recommendedName>
</protein>
<dbReference type="Proteomes" id="UP000216446">
    <property type="component" value="Unassembled WGS sequence"/>
</dbReference>
<comment type="similarity">
    <text evidence="1">Belongs to the Lgt family.</text>
</comment>
<comment type="caution">
    <text evidence="9">The sequence shown here is derived from an EMBL/GenBank/DDBJ whole genome shotgun (WGS) entry which is preliminary data.</text>
</comment>
<dbReference type="PANTHER" id="PTHR30589">
    <property type="entry name" value="PROLIPOPROTEIN DIACYLGLYCERYL TRANSFERASE"/>
    <property type="match status" value="1"/>
</dbReference>
<feature type="transmembrane region" description="Helical" evidence="8">
    <location>
        <begin position="230"/>
        <end position="253"/>
    </location>
</feature>
<reference evidence="9 10" key="1">
    <citation type="submission" date="2016-11" db="EMBL/GenBank/DDBJ databases">
        <title>Study of marine rhodopsin-containing bacteria.</title>
        <authorList>
            <person name="Yoshizawa S."/>
            <person name="Kumagai Y."/>
            <person name="Kogure K."/>
        </authorList>
    </citation>
    <scope>NUCLEOTIDE SEQUENCE [LARGE SCALE GENOMIC DNA]</scope>
    <source>
        <strain evidence="9 10">SG-29</strain>
    </source>
</reference>
<keyword evidence="4 8" id="KW-0812">Transmembrane</keyword>
<dbReference type="EMBL" id="MQWB01000001">
    <property type="protein sequence ID" value="OZC03334.1"/>
    <property type="molecule type" value="Genomic_DNA"/>
</dbReference>
<organism evidence="9 10">
    <name type="scientific">Rubricoccus marinus</name>
    <dbReference type="NCBI Taxonomy" id="716817"/>
    <lineage>
        <taxon>Bacteria</taxon>
        <taxon>Pseudomonadati</taxon>
        <taxon>Rhodothermota</taxon>
        <taxon>Rhodothermia</taxon>
        <taxon>Rhodothermales</taxon>
        <taxon>Rubricoccaceae</taxon>
        <taxon>Rubricoccus</taxon>
    </lineage>
</organism>
<feature type="region of interest" description="Disordered" evidence="7">
    <location>
        <begin position="415"/>
        <end position="436"/>
    </location>
</feature>
<evidence type="ECO:0000256" key="6">
    <source>
        <dbReference type="ARBA" id="ARBA00023136"/>
    </source>
</evidence>
<dbReference type="OrthoDB" id="871140at2"/>
<feature type="transmembrane region" description="Helical" evidence="8">
    <location>
        <begin position="13"/>
        <end position="34"/>
    </location>
</feature>
<keyword evidence="10" id="KW-1185">Reference proteome</keyword>
<evidence type="ECO:0008006" key="11">
    <source>
        <dbReference type="Google" id="ProtNLM"/>
    </source>
</evidence>
<name>A0A259U0I3_9BACT</name>
<evidence type="ECO:0000313" key="10">
    <source>
        <dbReference type="Proteomes" id="UP000216446"/>
    </source>
</evidence>
<keyword evidence="5 8" id="KW-1133">Transmembrane helix</keyword>
<sequence>MTLANPLGAYPELFGPFYVAALLGAYLTAAVMGYRRGWPPASWLLVLAAAGLGGIVGTRVLPIALDAVRALIDGGIAPEASVKRIPGAIAGALLGAEVARRALGIRQSVLEPLAYSGLVALVLVRVGCLLAGCCFGTPTDGVLGATYASGSFVHGFHVAEGVVGAGAAGPHAVHPVPLYDIVFALGLLALLPAVSRRLRIAGNLCWATVGAYAVHRFAQDFVRAREVEAIAGLTSIQVAMAITAVLALGWVLLSERRARQRPALASSPLAEAPVARLVGLLVALLAARVALDGWLTAPESVSLFVRLLPAAGAVAVVLWRHAAAPHLRWTATALAAGLPLVMGFQILTPEADSTGADGGTERFTMFAVEAHGGTGVYQEQEVCDSNLNQYRTAGVGIAHVTVDIDRAFTRELGLGLSGGTQENADPGSTREGEPGVNTYDAHAYVRLEGKNFGGHFGARVGEITYLGADENDVANIAQTFGFRAGPRRFHLQGGFFDGSLMGSPAPAVHFGLGTGGLTAAGQEVRFQGGLSGSGVYASGTFVLDQFLIEPIVAFAGTVSDQPYHVGARVRYSIPID</sequence>
<evidence type="ECO:0000256" key="3">
    <source>
        <dbReference type="ARBA" id="ARBA00022679"/>
    </source>
</evidence>
<dbReference type="InterPro" id="IPR001640">
    <property type="entry name" value="Lgt"/>
</dbReference>
<feature type="transmembrane region" description="Helical" evidence="8">
    <location>
        <begin position="41"/>
        <end position="65"/>
    </location>
</feature>
<evidence type="ECO:0000256" key="2">
    <source>
        <dbReference type="ARBA" id="ARBA00022475"/>
    </source>
</evidence>
<dbReference type="RefSeq" id="WP_094548576.1">
    <property type="nucleotide sequence ID" value="NZ_MQWB01000001.1"/>
</dbReference>
<evidence type="ECO:0000313" key="9">
    <source>
        <dbReference type="EMBL" id="OZC03334.1"/>
    </source>
</evidence>
<evidence type="ECO:0000256" key="4">
    <source>
        <dbReference type="ARBA" id="ARBA00022692"/>
    </source>
</evidence>
<evidence type="ECO:0000256" key="1">
    <source>
        <dbReference type="ARBA" id="ARBA00007150"/>
    </source>
</evidence>
<feature type="transmembrane region" description="Helical" evidence="8">
    <location>
        <begin position="115"/>
        <end position="138"/>
    </location>
</feature>
<evidence type="ECO:0000256" key="7">
    <source>
        <dbReference type="SAM" id="MobiDB-lite"/>
    </source>
</evidence>
<keyword evidence="6 8" id="KW-0472">Membrane</keyword>
<keyword evidence="2" id="KW-1003">Cell membrane</keyword>
<dbReference type="GO" id="GO:0005886">
    <property type="term" value="C:plasma membrane"/>
    <property type="evidence" value="ECO:0007669"/>
    <property type="project" value="InterPro"/>
</dbReference>
<proteinExistence type="inferred from homology"/>
<keyword evidence="3" id="KW-0808">Transferase</keyword>
<dbReference type="Pfam" id="PF01790">
    <property type="entry name" value="LGT"/>
    <property type="match status" value="1"/>
</dbReference>
<evidence type="ECO:0000256" key="5">
    <source>
        <dbReference type="ARBA" id="ARBA00022989"/>
    </source>
</evidence>
<dbReference type="GO" id="GO:0008961">
    <property type="term" value="F:phosphatidylglycerol-prolipoprotein diacylglyceryl transferase activity"/>
    <property type="evidence" value="ECO:0007669"/>
    <property type="project" value="InterPro"/>
</dbReference>
<gene>
    <name evidence="9" type="ORF">BSZ36_10285</name>
</gene>
<dbReference type="InParanoid" id="A0A259U0I3"/>